<evidence type="ECO:0000313" key="1">
    <source>
        <dbReference type="EMBL" id="BBO22877.1"/>
    </source>
</evidence>
<organism evidence="1 2">
    <name type="scientific">Candidatus Nitrosymbiomonas proteolyticus</name>
    <dbReference type="NCBI Taxonomy" id="2608984"/>
    <lineage>
        <taxon>Bacteria</taxon>
        <taxon>Bacillati</taxon>
        <taxon>Armatimonadota</taxon>
        <taxon>Armatimonadota incertae sedis</taxon>
        <taxon>Candidatus Nitrosymbiomonas</taxon>
    </lineage>
</organism>
<reference evidence="1" key="1">
    <citation type="journal article" name="DNA Res.">
        <title>The physiological potential of anammox bacteria as revealed by their core genome structure.</title>
        <authorList>
            <person name="Okubo T."/>
            <person name="Toyoda A."/>
            <person name="Fukuhara K."/>
            <person name="Uchiyama I."/>
            <person name="Harigaya Y."/>
            <person name="Kuroiwa M."/>
            <person name="Suzuki T."/>
            <person name="Murakami Y."/>
            <person name="Suwa Y."/>
            <person name="Takami H."/>
        </authorList>
    </citation>
    <scope>NUCLEOTIDE SEQUENCE</scope>
    <source>
        <strain evidence="1">317325-2</strain>
    </source>
</reference>
<evidence type="ECO:0000313" key="2">
    <source>
        <dbReference type="Proteomes" id="UP000662873"/>
    </source>
</evidence>
<accession>A0A809S2T5</accession>
<sequence>MKRLSVWIAFSIGALALASPLLLQSSVLVNGKAGKTPPIEKEGEIYIPLSTLKEAGAEIQKVGGKVSVRFTPIAGAVQLDANEGVVGEWLSNGVWRMRLSNPRLEDGVYSIDWEVRNMTSQTLRPTETGMKWPDLFAADSGKLDSLPRSDRAANELSFSELAPGAMVSRRLEWYVKSGQKPDKFVVRFEVTDIIKQLMAKSKVAFAGPSNFRVFLNK</sequence>
<dbReference type="AlphaFoldDB" id="A0A809S2T5"/>
<dbReference type="Proteomes" id="UP000662873">
    <property type="component" value="Chromosome"/>
</dbReference>
<name>A0A809S2T5_9BACT</name>
<gene>
    <name evidence="1" type="ORF">NPRO_04720</name>
</gene>
<dbReference type="KEGG" id="npy:NPRO_04720"/>
<dbReference type="EMBL" id="AP021858">
    <property type="protein sequence ID" value="BBO22877.1"/>
    <property type="molecule type" value="Genomic_DNA"/>
</dbReference>
<proteinExistence type="predicted"/>
<protein>
    <submittedName>
        <fullName evidence="1">Uncharacterized protein</fullName>
    </submittedName>
</protein>